<proteinExistence type="predicted"/>
<protein>
    <submittedName>
        <fullName evidence="2">Uncharacterized protein</fullName>
    </submittedName>
</protein>
<evidence type="ECO:0000256" key="1">
    <source>
        <dbReference type="SAM" id="MobiDB-lite"/>
    </source>
</evidence>
<evidence type="ECO:0000313" key="3">
    <source>
        <dbReference type="Proteomes" id="UP000308724"/>
    </source>
</evidence>
<feature type="region of interest" description="Disordered" evidence="1">
    <location>
        <begin position="332"/>
        <end position="352"/>
    </location>
</feature>
<comment type="caution">
    <text evidence="2">The sequence shown here is derived from an EMBL/GenBank/DDBJ whole genome shotgun (WGS) entry which is preliminary data.</text>
</comment>
<accession>A0A4T0C8P7</accession>
<evidence type="ECO:0000313" key="2">
    <source>
        <dbReference type="EMBL" id="TIA41082.1"/>
    </source>
</evidence>
<name>A0A4T0C8P7_AURPU</name>
<organism evidence="2 3">
    <name type="scientific">Aureobasidium pullulans</name>
    <name type="common">Black yeast</name>
    <name type="synonym">Pullularia pullulans</name>
    <dbReference type="NCBI Taxonomy" id="5580"/>
    <lineage>
        <taxon>Eukaryota</taxon>
        <taxon>Fungi</taxon>
        <taxon>Dikarya</taxon>
        <taxon>Ascomycota</taxon>
        <taxon>Pezizomycotina</taxon>
        <taxon>Dothideomycetes</taxon>
        <taxon>Dothideomycetidae</taxon>
        <taxon>Dothideales</taxon>
        <taxon>Saccotheciaceae</taxon>
        <taxon>Aureobasidium</taxon>
    </lineage>
</organism>
<gene>
    <name evidence="2" type="ORF">D6C78_02051</name>
</gene>
<dbReference type="EMBL" id="QZBZ01000024">
    <property type="protein sequence ID" value="TIA41082.1"/>
    <property type="molecule type" value="Genomic_DNA"/>
</dbReference>
<sequence length="720" mass="81147">MSFGWSISDVILLAQYSWKVYESFAEGTSNASNEYDRFKREYRQVITCLERLVNTSPDISSLANFDETFGDTIRFIDKHRVLTGKTSIPLISNSPQASNRIKTYLERLDHGYHTATWPMYRQEAEKLRQQLDRVVSIAALHATTTTLKNTQGIGKQSEDIMRAVKGLSDKVNFLLKRIAPTSIADTFELDLDYLATLSHTSASPPSFPSHLLAHSDRSESSDDKLELLHQFSQKMEYLIMRDSRGVRSMPGHHTTSSQEPGAIDGVRPVLQLLDTARSVANTVLDDVGFRSIPQTQDPAQGSSVTVDLGARVDDWDVFGQWLKWHVQHDNTSESQRPIHSLPSSPIASSSTFPYHSPESLRLLVAQHRDISPSIVGSPLPEPIFTPDSGAFSTPGTVFTSNSSQRRFGSIDLGSAYIEGGTQSPSLTWPVKMQVRSILENKRTFEGFLELIISPTNSVERLRTKTRDGKLTIYHLPQGDSTNAFIPWIDNSRVQKSSTTVARLQFKGTHQIIVKDERAHRNTVYHVRPIYCFDDIEDLRKVQEQLLGKTVLATFDVVRISTRAGQDHCASETLRVLEDEDRQRSLLYYAHKMSSKSATTNPGFVEWTLNDFEEIKKVDKKKMRLTFQRRNSLPRRSTIGSIDSVLSYDSASSGDRHTSIMQRIKALDCEFYDQEDREAFEELCKPASAPVFRMPFRPRDLGIGSPIADLDIGPPLAELEE</sequence>
<feature type="compositionally biased region" description="Low complexity" evidence="1">
    <location>
        <begin position="337"/>
        <end position="350"/>
    </location>
</feature>
<dbReference type="AlphaFoldDB" id="A0A4T0C8P7"/>
<dbReference type="Proteomes" id="UP000308724">
    <property type="component" value="Unassembled WGS sequence"/>
</dbReference>
<reference evidence="2 3" key="1">
    <citation type="submission" date="2018-10" db="EMBL/GenBank/DDBJ databases">
        <title>Fifty Aureobasidium pullulans genomes reveal a recombining polyextremotolerant generalist.</title>
        <authorList>
            <person name="Gostincar C."/>
            <person name="Turk M."/>
            <person name="Zajc J."/>
            <person name="Gunde-Cimerman N."/>
        </authorList>
    </citation>
    <scope>NUCLEOTIDE SEQUENCE [LARGE SCALE GENOMIC DNA]</scope>
    <source>
        <strain evidence="2 3">EXF-1645</strain>
    </source>
</reference>